<dbReference type="RefSeq" id="WP_133554820.1">
    <property type="nucleotide sequence ID" value="NZ_SNWM01000002.1"/>
</dbReference>
<keyword evidence="1" id="KW-0813">Transport</keyword>
<keyword evidence="1 2" id="KW-0812">Transmembrane</keyword>
<keyword evidence="5" id="KW-1185">Reference proteome</keyword>
<dbReference type="Gene3D" id="2.60.40.1120">
    <property type="entry name" value="Carboxypeptidase-like, regulatory domain"/>
    <property type="match status" value="1"/>
</dbReference>
<dbReference type="InterPro" id="IPR001599">
    <property type="entry name" value="Macroglobln_a2"/>
</dbReference>
<dbReference type="SUPFAM" id="SSF49464">
    <property type="entry name" value="Carboxypeptidase regulatory domain-like"/>
    <property type="match status" value="1"/>
</dbReference>
<evidence type="ECO:0000259" key="3">
    <source>
        <dbReference type="SMART" id="SM01360"/>
    </source>
</evidence>
<keyword evidence="1" id="KW-1134">Transmembrane beta strand</keyword>
<name>A0A4R6ILI0_9SPHI</name>
<dbReference type="NCBIfam" id="TIGR04057">
    <property type="entry name" value="SusC_RagA_signa"/>
    <property type="match status" value="1"/>
</dbReference>
<evidence type="ECO:0000256" key="1">
    <source>
        <dbReference type="PROSITE-ProRule" id="PRU01360"/>
    </source>
</evidence>
<dbReference type="Pfam" id="PF00207">
    <property type="entry name" value="A2M"/>
    <property type="match status" value="1"/>
</dbReference>
<evidence type="ECO:0000313" key="5">
    <source>
        <dbReference type="Proteomes" id="UP000295499"/>
    </source>
</evidence>
<keyword evidence="4" id="KW-0675">Receptor</keyword>
<dbReference type="InterPro" id="IPR041246">
    <property type="entry name" value="Bact_MG10"/>
</dbReference>
<dbReference type="InterPro" id="IPR008930">
    <property type="entry name" value="Terpenoid_cyclase/PrenylTrfase"/>
</dbReference>
<gene>
    <name evidence="4" type="ORF">CLV32_1980</name>
</gene>
<organism evidence="4 5">
    <name type="scientific">Pedobacter duraquae</name>
    <dbReference type="NCBI Taxonomy" id="425511"/>
    <lineage>
        <taxon>Bacteria</taxon>
        <taxon>Pseudomonadati</taxon>
        <taxon>Bacteroidota</taxon>
        <taxon>Sphingobacteriia</taxon>
        <taxon>Sphingobacteriales</taxon>
        <taxon>Sphingobacteriaceae</taxon>
        <taxon>Pedobacter</taxon>
    </lineage>
</organism>
<feature type="domain" description="Alpha-2-macroglobulin" evidence="3">
    <location>
        <begin position="1334"/>
        <end position="1424"/>
    </location>
</feature>
<dbReference type="InterPro" id="IPR008969">
    <property type="entry name" value="CarboxyPept-like_regulatory"/>
</dbReference>
<dbReference type="InterPro" id="IPR023997">
    <property type="entry name" value="TonB-dep_OMP_SusC/RagA_CS"/>
</dbReference>
<dbReference type="Pfam" id="PF13715">
    <property type="entry name" value="CarbopepD_reg_2"/>
    <property type="match status" value="1"/>
</dbReference>
<dbReference type="Pfam" id="PF07715">
    <property type="entry name" value="Plug"/>
    <property type="match status" value="1"/>
</dbReference>
<dbReference type="PANTHER" id="PTHR40094">
    <property type="entry name" value="ALPHA-2-MACROGLOBULIN HOMOLOG"/>
    <property type="match status" value="1"/>
</dbReference>
<dbReference type="PANTHER" id="PTHR40094:SF1">
    <property type="entry name" value="UBIQUITIN DOMAIN-CONTAINING PROTEIN"/>
    <property type="match status" value="1"/>
</dbReference>
<keyword evidence="1" id="KW-0998">Cell outer membrane</keyword>
<evidence type="ECO:0000313" key="4">
    <source>
        <dbReference type="EMBL" id="TDO22994.1"/>
    </source>
</evidence>
<dbReference type="InterPro" id="IPR051802">
    <property type="entry name" value="YfhM-like"/>
</dbReference>
<dbReference type="PROSITE" id="PS52016">
    <property type="entry name" value="TONB_DEPENDENT_REC_3"/>
    <property type="match status" value="1"/>
</dbReference>
<dbReference type="InterPro" id="IPR012910">
    <property type="entry name" value="Plug_dom"/>
</dbReference>
<proteinExistence type="inferred from homology"/>
<evidence type="ECO:0000256" key="2">
    <source>
        <dbReference type="SAM" id="Phobius"/>
    </source>
</evidence>
<comment type="similarity">
    <text evidence="1">Belongs to the TonB-dependent receptor family.</text>
</comment>
<dbReference type="SUPFAM" id="SSF56935">
    <property type="entry name" value="Porins"/>
    <property type="match status" value="1"/>
</dbReference>
<dbReference type="SUPFAM" id="SSF48239">
    <property type="entry name" value="Terpenoid cyclases/Protein prenyltransferases"/>
    <property type="match status" value="1"/>
</dbReference>
<sequence>MKRYLHALKTLKALNALKVLNALNALNVLNAPNALRNQQYRAIFIWLPKSLLLLLFIFNGSLVFAQHKLGSGRQSAFYTYVYKLSNSEAFTLAAKGKDALTDAMMHTLVDSLPADQPKQQLKSLPYGNYLYVHAAGNRLDYHVEPVQNLVFAFVNNTKDFQFSLTDLNGKLVANAEVITGKGSKARYQADSKLYVGRSSNKNQVIRASYQGVVNVFNYDLESPRPVPFFKRLFPKKNKYMDYGRRNPPKVDLYTGYMVFNKPMYKPKDSIRFKAYLVDKKGKAIYNKTLRADIYDTRGDFKGTVANLKPYREGAYEGAFVIADSLDLDLDEDYELVLREQHGDKLTDAYRGRFRYEDYELKALDFSVRTDKDVHTPGNPIKVFMRAVDENGLAVPDGRVAIKIRGLRARNLSAERVFLKTVLFEKDMNLDPVGETVFTIPYSIFPKADVDFFADIKFLNANNESHSDSKYLTYKVLDQKMLTRLSKDSLMLDYNINGKSQARKTTIIFKDRENQSVDSLSLHLPSGIPIPTRYKSLHFLLGDDQKDVELSGLDEAIQPQLQQGRDSLRIFVDNPHQVPFWYTIFSGKRVMMNGYTKRLDTIIRNGNGAAAQLTVAYQWAGVMKNRSASAGYFANALNVNLFAPVIVYPGQGVNMQVQVTNTEKIPVAGIDVTALAYTSKFKNGRDVYLPSFAKSYKLRKEAIQPAIKELVEDGMLRLNWQKWARAMHLDTIAYYQFMHPKEVYEHIEPVKDKLAEVMPFLIKDGTVEPVSIVYIDRRPVYFNQTDQLQNYVFRVDSGKHDITLRSANFAATLTGYLFQPKQKYILGVAADVANTRAQVTIQPSVLDKLEADALQRYMMRITDNFNGQKAVVSTDQQVILLNPPPDVRRGSQLLVGPLREQILRFKSGKLDQNFLNEPGYTYTFFPGLLKQKAEVNPYIFSRDLTYQKPQTDYKQQYLDKNAIDSLWNDHLDLRSRTSQLFTHRYSGDKKTTGTLSMEVDQTVFKASNYLKNILIYKEGEPDFVEIYPGNTTYFSALQAGTYSMLYLFKDNRYFVAKDVKINMDGANYFKWKQPLQAADEMSKKIDQQIKSTGFKQETYEESQALALQVAESFNEHYGIERYVFNFSMAGYVYGEDKRPLPGVRIQVKGYNRPAITDVNGHFVIAVPEKGMLLIQSIGYQSKEVKIRLGDVGNIYLEPDSSSLNEVVVIGYGVQSKRAMAESVATVLQGRAAGVSVGGLPADMIVQIRGLNSMPTGQPPLYIVDGVVVAGGISGIDPNEISNIQTLKDATATAIYGSMAANGVVIVTTKKGNTGISGDGSLIEQTGNMRTNFSDYAIWQPKLLTDAAGKASFKVTFPDDITSWTTKVIAMNGNKQSGQANINIKSFKTLSANFVSPQFAVTGDSIDVMGKLMNYSGGELKVNRRFVYNGTERLNSAVNFKNAHLDTIEIVAKGSDSLRFEYTLKQDNGYFDGEIRKVPVVPAGVQETKGYFDALLKDTTINYQFDAHLGKISLYAEASVFPVLLDEITKLRSYEYLCNEQMASKLKALLLEKKLRQYLKEEFKHEKDIQLLLKKISVSKRPEGTWGWWQDSPSSYWISRHVVSALLEAKNAGYTVNLDTKKLSTYLSDQLHFASVYDQTELLKLLMLINPDFSAKSWIETIENSTELKKRSLYQELELMALKQQSGAKVDIQGLLKRKKETMFGNVYWGEPNNSFWDNSIQNTLLAYRILNAEGGYEAVLDQITRYFLEQRKSGQWRNTYESSLILETILPKLIQNNKSYQPASLTVNGEMVTQFPYQKTLSAAQAVQLSKKGNAPVYVTAYQQFFNPKPEKVSKDFVVTSSFEQQGIPVKRLKAGQATRLKVEVEARADGDYVMIEVPIPAGCSYENKTQSYWGLESHREYFKEKTSIFCTKLKQGKHTFYIELMPRYSGVYNLNPAKAELMYFPVFYGREGMKKIGVGN</sequence>
<dbReference type="Gene3D" id="2.170.130.10">
    <property type="entry name" value="TonB-dependent receptor, plug domain"/>
    <property type="match status" value="1"/>
</dbReference>
<dbReference type="InterPro" id="IPR037066">
    <property type="entry name" value="Plug_dom_sf"/>
</dbReference>
<accession>A0A4R6ILI0</accession>
<feature type="transmembrane region" description="Helical" evidence="2">
    <location>
        <begin position="43"/>
        <end position="65"/>
    </location>
</feature>
<dbReference type="GO" id="GO:0004866">
    <property type="term" value="F:endopeptidase inhibitor activity"/>
    <property type="evidence" value="ECO:0007669"/>
    <property type="project" value="InterPro"/>
</dbReference>
<dbReference type="Gene3D" id="1.50.10.20">
    <property type="match status" value="1"/>
</dbReference>
<keyword evidence="1 2" id="KW-0472">Membrane</keyword>
<dbReference type="SMART" id="SM01360">
    <property type="entry name" value="A2M"/>
    <property type="match status" value="1"/>
</dbReference>
<dbReference type="GO" id="GO:0009279">
    <property type="term" value="C:cell outer membrane"/>
    <property type="evidence" value="ECO:0007669"/>
    <property type="project" value="UniProtKB-SubCell"/>
</dbReference>
<dbReference type="OrthoDB" id="9767116at2"/>
<dbReference type="Pfam" id="PF17973">
    <property type="entry name" value="bMG10"/>
    <property type="match status" value="1"/>
</dbReference>
<comment type="subcellular location">
    <subcellularLocation>
        <location evidence="1">Cell outer membrane</location>
        <topology evidence="1">Multi-pass membrane protein</topology>
    </subcellularLocation>
</comment>
<protein>
    <submittedName>
        <fullName evidence="4">TonB-dependent SusC/RagA subfamily outer membrane receptor</fullName>
    </submittedName>
</protein>
<reference evidence="4 5" key="1">
    <citation type="submission" date="2019-03" db="EMBL/GenBank/DDBJ databases">
        <title>Genomic Encyclopedia of Archaeal and Bacterial Type Strains, Phase II (KMG-II): from individual species to whole genera.</title>
        <authorList>
            <person name="Goeker M."/>
        </authorList>
    </citation>
    <scope>NUCLEOTIDE SEQUENCE [LARGE SCALE GENOMIC DNA]</scope>
    <source>
        <strain evidence="4 5">DSM 19034</strain>
    </source>
</reference>
<dbReference type="Proteomes" id="UP000295499">
    <property type="component" value="Unassembled WGS sequence"/>
</dbReference>
<dbReference type="InterPro" id="IPR039426">
    <property type="entry name" value="TonB-dep_rcpt-like"/>
</dbReference>
<comment type="caution">
    <text evidence="4">The sequence shown here is derived from an EMBL/GenBank/DDBJ whole genome shotgun (WGS) entry which is preliminary data.</text>
</comment>
<keyword evidence="2" id="KW-1133">Transmembrane helix</keyword>
<dbReference type="EMBL" id="SNWM01000002">
    <property type="protein sequence ID" value="TDO22994.1"/>
    <property type="molecule type" value="Genomic_DNA"/>
</dbReference>